<organism evidence="4 5">
    <name type="scientific">Tuber aestivum</name>
    <name type="common">summer truffle</name>
    <dbReference type="NCBI Taxonomy" id="59557"/>
    <lineage>
        <taxon>Eukaryota</taxon>
        <taxon>Fungi</taxon>
        <taxon>Dikarya</taxon>
        <taxon>Ascomycota</taxon>
        <taxon>Pezizomycotina</taxon>
        <taxon>Pezizomycetes</taxon>
        <taxon>Pezizales</taxon>
        <taxon>Tuberaceae</taxon>
        <taxon>Tuber</taxon>
    </lineage>
</organism>
<evidence type="ECO:0000256" key="2">
    <source>
        <dbReference type="SAM" id="Phobius"/>
    </source>
</evidence>
<feature type="chain" id="PRO_5012154872" description="Extracellular membrane protein CFEM domain-containing protein" evidence="3">
    <location>
        <begin position="21"/>
        <end position="691"/>
    </location>
</feature>
<evidence type="ECO:0000313" key="5">
    <source>
        <dbReference type="Proteomes" id="UP001412239"/>
    </source>
</evidence>
<feature type="region of interest" description="Disordered" evidence="1">
    <location>
        <begin position="408"/>
        <end position="460"/>
    </location>
</feature>
<dbReference type="AlphaFoldDB" id="A0A292Q809"/>
<evidence type="ECO:0000313" key="4">
    <source>
        <dbReference type="EMBL" id="CUS15869.1"/>
    </source>
</evidence>
<proteinExistence type="predicted"/>
<keyword evidence="5" id="KW-1185">Reference proteome</keyword>
<name>A0A292Q809_9PEZI</name>
<feature type="signal peptide" evidence="3">
    <location>
        <begin position="1"/>
        <end position="20"/>
    </location>
</feature>
<dbReference type="Proteomes" id="UP001412239">
    <property type="component" value="Unassembled WGS sequence"/>
</dbReference>
<keyword evidence="2" id="KW-1133">Transmembrane helix</keyword>
<accession>A0A292Q809</accession>
<reference evidence="4" key="1">
    <citation type="submission" date="2015-10" db="EMBL/GenBank/DDBJ databases">
        <authorList>
            <person name="Regsiter A."/>
            <person name="william w."/>
        </authorList>
    </citation>
    <scope>NUCLEOTIDE SEQUENCE</scope>
    <source>
        <strain evidence="4">Montdore</strain>
    </source>
</reference>
<gene>
    <name evidence="4" type="ORF">GSTUAT00000146001</name>
</gene>
<sequence>MRAGSVFTIFGLIALQGVAATGWREEDPYSCPTNIKNDCTKDESDGFDWGDLPAGSFSNYKGYSFKGWSCTTKKSKRSLEGRTFNSKCIEANVKKDDFSNEISCDKSFSIGEIDVSVDEDTEVEFHYGMPDGSTCKTVSKCNKDGNTVKNGQCGGAKTVKVKLPKNSNRDSCNLGFHKVKFECNTATTSVPVPTTTIPSCGGPNCCDGKPCPTTTSSVCTPGNGKDCPCSGKNCPSSTTSAPATYTTSSCVPGKDKDCPPCDGKNCPSSTTSAPATYTTSACVPGKDKDCPPCYGKNCPSSTTSAPATYTTSACVPGKDKDCPPCDGKNCPGTTTSAPGAPSSCVPGMGGKDCPSSTIAVPPGSTSVPCIGYNCPGTTTSSPKEYSSCVPGMGGKDCPYSTVVVPPGKNSTTPSGSASTTAPGVSSGYGVPTPGSSTLKGSVAVSSPPPAATTSAAPLPPTECPPTLPRCLKTWLFITNCDDTANAACFCPHAEFVVKISECVQSWGKDDADVSKSLEYFLGICQPYIPQNPAIATCLPPTITLSPPPPNVPVTTIVQTIATVVPCPVTTITTGSSPGSVVSSSTSTKTLTVTIPLVKLIVTATDATLVYPTAPATVPTTQPPAGPGSTTNVTAGPTTLVTSPVPVSTIAGVPKNGTAPTNIIVSPGAASGLFPATFAAALGAVLVIAFQF</sequence>
<feature type="compositionally biased region" description="Low complexity" evidence="1">
    <location>
        <begin position="441"/>
        <end position="456"/>
    </location>
</feature>
<feature type="compositionally biased region" description="Low complexity" evidence="1">
    <location>
        <begin position="410"/>
        <end position="423"/>
    </location>
</feature>
<evidence type="ECO:0008006" key="6">
    <source>
        <dbReference type="Google" id="ProtNLM"/>
    </source>
</evidence>
<keyword evidence="3" id="KW-0732">Signal</keyword>
<keyword evidence="2" id="KW-0812">Transmembrane</keyword>
<protein>
    <recommendedName>
        <fullName evidence="6">Extracellular membrane protein CFEM domain-containing protein</fullName>
    </recommendedName>
</protein>
<evidence type="ECO:0000256" key="3">
    <source>
        <dbReference type="SAM" id="SignalP"/>
    </source>
</evidence>
<dbReference type="EMBL" id="LN890943">
    <property type="protein sequence ID" value="CUS15869.1"/>
    <property type="molecule type" value="Genomic_DNA"/>
</dbReference>
<keyword evidence="2" id="KW-0472">Membrane</keyword>
<feature type="transmembrane region" description="Helical" evidence="2">
    <location>
        <begin position="671"/>
        <end position="689"/>
    </location>
</feature>
<evidence type="ECO:0000256" key="1">
    <source>
        <dbReference type="SAM" id="MobiDB-lite"/>
    </source>
</evidence>